<dbReference type="PANTHER" id="PTHR11062">
    <property type="entry name" value="EXOSTOSIN HEPARAN SULFATE GLYCOSYLTRANSFERASE -RELATED"/>
    <property type="match status" value="1"/>
</dbReference>
<dbReference type="Gene3D" id="2.10.25.10">
    <property type="entry name" value="Laminin"/>
    <property type="match status" value="1"/>
</dbReference>
<comment type="similarity">
    <text evidence="3">Belongs to the glycosyltransferase 47 family.</text>
</comment>
<dbReference type="EMBL" id="JADXDR010000023">
    <property type="protein sequence ID" value="KAI7844867.1"/>
    <property type="molecule type" value="Genomic_DNA"/>
</dbReference>
<feature type="domain" description="EGF-like" evidence="12 13">
    <location>
        <begin position="169"/>
        <end position="180"/>
    </location>
</feature>
<dbReference type="InterPro" id="IPR000742">
    <property type="entry name" value="EGF"/>
</dbReference>
<evidence type="ECO:0000256" key="10">
    <source>
        <dbReference type="SAM" id="MobiDB-lite"/>
    </source>
</evidence>
<accession>A0AAD5H9C6</accession>
<dbReference type="PANTHER" id="PTHR11062:SF268">
    <property type="entry name" value="FAMILY PROTEIN, PUTATIVE, EXPRESSED-RELATED"/>
    <property type="match status" value="1"/>
</dbReference>
<dbReference type="SUPFAM" id="SSF56271">
    <property type="entry name" value="Pyruvoyl-dependent histidine and arginine decarboxylases"/>
    <property type="match status" value="1"/>
</dbReference>
<evidence type="ECO:0000256" key="11">
    <source>
        <dbReference type="SAM" id="Phobius"/>
    </source>
</evidence>
<evidence type="ECO:0000256" key="4">
    <source>
        <dbReference type="ARBA" id="ARBA00012426"/>
    </source>
</evidence>
<dbReference type="Pfam" id="PF03407">
    <property type="entry name" value="Nucleotid_trans"/>
    <property type="match status" value="1"/>
</dbReference>
<protein>
    <recommendedName>
        <fullName evidence="4">arginine decarboxylase</fullName>
        <ecNumber evidence="4">4.1.1.19</ecNumber>
    </recommendedName>
</protein>
<comment type="caution">
    <text evidence="14">The sequence shown here is derived from an EMBL/GenBank/DDBJ whole genome shotgun (WGS) entry which is preliminary data.</text>
</comment>
<gene>
    <name evidence="14" type="ORF">COHA_001520</name>
</gene>
<keyword evidence="11" id="KW-0472">Membrane</keyword>
<evidence type="ECO:0000313" key="15">
    <source>
        <dbReference type="Proteomes" id="UP001205105"/>
    </source>
</evidence>
<dbReference type="Pfam" id="PF01862">
    <property type="entry name" value="PvlArgDC"/>
    <property type="match status" value="1"/>
</dbReference>
<feature type="region of interest" description="Disordered" evidence="10">
    <location>
        <begin position="66"/>
        <end position="116"/>
    </location>
</feature>
<dbReference type="PROSITE" id="PS00022">
    <property type="entry name" value="EGF_1"/>
    <property type="match status" value="1"/>
</dbReference>
<evidence type="ECO:0000256" key="6">
    <source>
        <dbReference type="ARBA" id="ARBA00023034"/>
    </source>
</evidence>
<reference evidence="14" key="1">
    <citation type="submission" date="2020-11" db="EMBL/GenBank/DDBJ databases">
        <title>Chlorella ohadii genome sequencing and assembly.</title>
        <authorList>
            <person name="Murik O."/>
            <person name="Treves H."/>
            <person name="Kedem I."/>
            <person name="Shotland Y."/>
            <person name="Kaplan A."/>
        </authorList>
    </citation>
    <scope>NUCLEOTIDE SEQUENCE</scope>
    <source>
        <strain evidence="14">1</strain>
    </source>
</reference>
<dbReference type="InterPro" id="IPR005069">
    <property type="entry name" value="Nucl-diP-sugar_transferase"/>
</dbReference>
<comment type="subcellular location">
    <subcellularLocation>
        <location evidence="2">Golgi apparatus membrane</location>
        <topology evidence="2">Single-pass type II membrane protein</topology>
    </subcellularLocation>
</comment>
<name>A0AAD5H9C6_9CHLO</name>
<feature type="region of interest" description="Disordered" evidence="10">
    <location>
        <begin position="1201"/>
        <end position="1220"/>
    </location>
</feature>
<keyword evidence="11" id="KW-1133">Transmembrane helix</keyword>
<evidence type="ECO:0000256" key="2">
    <source>
        <dbReference type="ARBA" id="ARBA00004323"/>
    </source>
</evidence>
<keyword evidence="5" id="KW-0210">Decarboxylase</keyword>
<dbReference type="InterPro" id="IPR016104">
    <property type="entry name" value="Pyr-dep_his/arg-deCO2ase"/>
</dbReference>
<dbReference type="GO" id="GO:0008792">
    <property type="term" value="F:arginine decarboxylase activity"/>
    <property type="evidence" value="ECO:0007669"/>
    <property type="project" value="UniProtKB-EC"/>
</dbReference>
<sequence length="1621" mass="178845">MVRIRTASSERGRWAAAGLLAGGVLAVLLVLHYSGGLSGGASGALSAVSQAQASLRNTLLGSITLNGGSDSDGSSSNSSTVGGSMTGGQQQKARGKGAAVRRPQRRTYPPLAKPDPKVVKERCGAAKGDWCGRYDAQKPFPAEPPPTPNVTCLWGCTFVGVCDASTGWCRCPAGWKGEDCGTRMKRACSQRLRDHGFEPFDEPVNPAFGGGTFACADQCDYDTAHCYCNATFAHGRVPAAPHEPPGTPPKRNGRPLNHACRRDTGWDGQKGDFGNVPTASLYGEKGWCQADEPEFRCPCLHDGWGGPTCETAYEKTCVNQCNGHGECLSGFCKCHDGWFGTDCANRRAGVPWTPGMEEGERPWLKPFVHTPAARDPQPGDTRKRPLIYVYDLPAIYNSVFLQYREDKHLCTHRLISEDNSSTIFTDHWVYAIETGLHEALLQSEHRTLDPEAADYFYIPAYSSCVIYPIMWATDFPYFHGGPAVARVPASVNMLMEVHHYISTRLPYWNRNGGRDHIILQSHDEGSCWLPSVLRPAIVLSHWGRTEIPEKSDTGYWPDNFLAEVTHPVWQPEGQVWKLGKHPCYDPKKDMILPVMHSPHKYKGSPFLGAPALERKYLAVFKGRTQQGNLPYSRGIRQTLQNLTRDEGWWEKHKIWIGEGNPPGVEASYSELLASSVFFFSLMGDGFSSRFDDAIIHGCIPVMIHDGVDPTWSSILDTESYSVRVLQKDMPRIPEILKAIPQSDIDRMRANIARVWRRHIYTGYRPYGEAVRDLLKQRREEQAAQQPQQPQQQQPQQQQQQQQPEQQQAVQAQEGAGAGGSGGAFGPRLEGGLPLDPDAYDPGQDDALSTLLQWLYSRVDDLGAHAPPPPERRRKRAPTMLRMLLLALVLACLRPLQAVKAPLSGGATRGGGGIRTPWHLWRQDRQQTGVQGYAVLGQRIPRRYFVALVRQTRAVGPTLSKRALMIWCVLDVHVKPFGTSSVTLPAAMEDAGIHNFNLMTYTSILPREAEEIPFEEAQKFFHHGAVLECILAEQHGGRGDRVTAGVGRMMVEESASKGRRMGGFAVEYEGHASEAVARQQLDEALDGLFDRRFTAADHSKQEKLFAIASHDVSKAFGTAIAGLCFIDYLVPVFPSTALPASQLKAELMAVIRTASQSGQRSAVPYIVLGTLLLVLGLVFMTMSDRGTLQIVLNRAGARLPNGASSTGGGTQKGPCAGTLPPGTLPMELPSKAAYDRVLADPTLPEKDPKLLHEFVAAPWLLPPRTKALPYAGVHDLDQLLALRATREGRLDKAITLLTFTAKFAVMTQNTIYSLAKYAGVRNYIVATWEASDLAACADLNLPCADVAAYLPAPMDHAENAGAYGTHDYFVITWLRPVVVRELLKKGFAVYNTDSDVAYTIKPAWASYIAFIDEVQADGAFQAEYGLINGGNYVMLPTPGSIAMFEGWSAAAADGIKENQHDQQFLDRIWDKIFRRCTALWGCNNMRNEMQANNQTGKLAFIRAFLHGYFMYSDDICTLSRPEIAPLFDTCDWSILFFHPLCTGYDGKVTIFKHQQMWFVNEDRCLPRNGTESQVKACEPVRWVQPDYEQHLYSCSSYPISLTHSRPVLAAAPPPPVQPPPAT</sequence>
<dbReference type="InterPro" id="IPR002724">
    <property type="entry name" value="Pyruvoyl-dep_arg_deCO2ase"/>
</dbReference>
<evidence type="ECO:0000313" key="14">
    <source>
        <dbReference type="EMBL" id="KAI7844867.1"/>
    </source>
</evidence>
<keyword evidence="8" id="KW-0670">Pyruvate</keyword>
<evidence type="ECO:0000256" key="8">
    <source>
        <dbReference type="ARBA" id="ARBA00023317"/>
    </source>
</evidence>
<dbReference type="InterPro" id="IPR040911">
    <property type="entry name" value="Exostosin_GT47"/>
</dbReference>
<keyword evidence="6" id="KW-0333">Golgi apparatus</keyword>
<evidence type="ECO:0000256" key="3">
    <source>
        <dbReference type="ARBA" id="ARBA00010271"/>
    </source>
</evidence>
<feature type="region of interest" description="Disordered" evidence="10">
    <location>
        <begin position="777"/>
        <end position="843"/>
    </location>
</feature>
<feature type="domain" description="EGF-like" evidence="13">
    <location>
        <begin position="332"/>
        <end position="343"/>
    </location>
</feature>
<proteinExistence type="inferred from homology"/>
<dbReference type="EC" id="4.1.1.19" evidence="4"/>
<dbReference type="GO" id="GO:0006527">
    <property type="term" value="P:L-arginine catabolic process"/>
    <property type="evidence" value="ECO:0007669"/>
    <property type="project" value="InterPro"/>
</dbReference>
<feature type="compositionally biased region" description="Gly residues" evidence="10">
    <location>
        <begin position="815"/>
        <end position="824"/>
    </location>
</feature>
<dbReference type="GO" id="GO:0016757">
    <property type="term" value="F:glycosyltransferase activity"/>
    <property type="evidence" value="ECO:0007669"/>
    <property type="project" value="InterPro"/>
</dbReference>
<evidence type="ECO:0000256" key="1">
    <source>
        <dbReference type="ARBA" id="ARBA00001928"/>
    </source>
</evidence>
<keyword evidence="15" id="KW-1185">Reference proteome</keyword>
<evidence type="ECO:0000259" key="13">
    <source>
        <dbReference type="PROSITE" id="PS01186"/>
    </source>
</evidence>
<dbReference type="InterPro" id="IPR004263">
    <property type="entry name" value="Exostosin"/>
</dbReference>
<organism evidence="14 15">
    <name type="scientific">Chlorella ohadii</name>
    <dbReference type="NCBI Taxonomy" id="2649997"/>
    <lineage>
        <taxon>Eukaryota</taxon>
        <taxon>Viridiplantae</taxon>
        <taxon>Chlorophyta</taxon>
        <taxon>core chlorophytes</taxon>
        <taxon>Trebouxiophyceae</taxon>
        <taxon>Chlorellales</taxon>
        <taxon>Chlorellaceae</taxon>
        <taxon>Chlorella clade</taxon>
        <taxon>Chlorella</taxon>
    </lineage>
</organism>
<evidence type="ECO:0000256" key="7">
    <source>
        <dbReference type="ARBA" id="ARBA00023239"/>
    </source>
</evidence>
<dbReference type="Pfam" id="PF23106">
    <property type="entry name" value="EGF_Teneurin"/>
    <property type="match status" value="1"/>
</dbReference>
<evidence type="ECO:0000259" key="12">
    <source>
        <dbReference type="PROSITE" id="PS00022"/>
    </source>
</evidence>
<dbReference type="SFLD" id="SFLDG01170">
    <property type="entry name" value="Pyruvoyl-dependent_arginine_de"/>
    <property type="match status" value="1"/>
</dbReference>
<dbReference type="GO" id="GO:0000139">
    <property type="term" value="C:Golgi membrane"/>
    <property type="evidence" value="ECO:0007669"/>
    <property type="project" value="UniProtKB-SubCell"/>
</dbReference>
<dbReference type="Pfam" id="PF03016">
    <property type="entry name" value="Exostosin_GT47"/>
    <property type="match status" value="1"/>
</dbReference>
<dbReference type="PROSITE" id="PS01186">
    <property type="entry name" value="EGF_2"/>
    <property type="match status" value="2"/>
</dbReference>
<comment type="cofactor">
    <cofactor evidence="1">
        <name>pyruvate</name>
        <dbReference type="ChEBI" id="CHEBI:15361"/>
    </cofactor>
</comment>
<feature type="compositionally biased region" description="Low complexity" evidence="10">
    <location>
        <begin position="66"/>
        <end position="98"/>
    </location>
</feature>
<keyword evidence="11" id="KW-0812">Transmembrane</keyword>
<dbReference type="Gene3D" id="3.50.20.10">
    <property type="entry name" value="Pyruvoyl-Dependent Histidine Decarboxylase, subunit B"/>
    <property type="match status" value="1"/>
</dbReference>
<dbReference type="SMART" id="SM00181">
    <property type="entry name" value="EGF"/>
    <property type="match status" value="2"/>
</dbReference>
<comment type="catalytic activity">
    <reaction evidence="9">
        <text>L-arginine + H(+) = agmatine + CO2</text>
        <dbReference type="Rhea" id="RHEA:17641"/>
        <dbReference type="ChEBI" id="CHEBI:15378"/>
        <dbReference type="ChEBI" id="CHEBI:16526"/>
        <dbReference type="ChEBI" id="CHEBI:32682"/>
        <dbReference type="ChEBI" id="CHEBI:58145"/>
        <dbReference type="EC" id="4.1.1.19"/>
    </reaction>
</comment>
<dbReference type="Proteomes" id="UP001205105">
    <property type="component" value="Unassembled WGS sequence"/>
</dbReference>
<dbReference type="InterPro" id="IPR016105">
    <property type="entry name" value="Pyr-dep_his/arg-deCO2ase_sand"/>
</dbReference>
<feature type="transmembrane region" description="Helical" evidence="11">
    <location>
        <begin position="1161"/>
        <end position="1181"/>
    </location>
</feature>
<keyword evidence="7" id="KW-0456">Lyase</keyword>
<feature type="compositionally biased region" description="Low complexity" evidence="10">
    <location>
        <begin position="782"/>
        <end position="814"/>
    </location>
</feature>
<evidence type="ECO:0000256" key="5">
    <source>
        <dbReference type="ARBA" id="ARBA00022793"/>
    </source>
</evidence>
<evidence type="ECO:0000256" key="9">
    <source>
        <dbReference type="ARBA" id="ARBA00049309"/>
    </source>
</evidence>